<evidence type="ECO:0000256" key="1">
    <source>
        <dbReference type="PROSITE-ProRule" id="PRU00047"/>
    </source>
</evidence>
<dbReference type="OrthoDB" id="6247559at2759"/>
<sequence length="232" mass="25662">MEWAVAKAALMASFDTPADRQEALSRFKMAQLGVGVDPLSHAVALRGLLDRALPTLDENARSELLLDRFTESLPEDIREKAKLINVARTMGVMTLAEVVRQFIDQEIAAVRTQEVHKDKPPEDVKATVDRLTDEVAALKSNFGRKKNTNACFLCGSRGHWRPDCPERYNKFSSNTRLIPYTRLLSNKAIIGAVDRGAVQATLEIEGHGELCLIDTGAVVSLARPQPNKLQET</sequence>
<name>A0A183BEM0_9TREM</name>
<keyword evidence="4" id="KW-1185">Reference proteome</keyword>
<evidence type="ECO:0000313" key="4">
    <source>
        <dbReference type="Proteomes" id="UP000272942"/>
    </source>
</evidence>
<feature type="domain" description="CCHC-type" evidence="2">
    <location>
        <begin position="151"/>
        <end position="166"/>
    </location>
</feature>
<dbReference type="WBParaSite" id="ECPE_0001770001-mRNA-1">
    <property type="protein sequence ID" value="ECPE_0001770001-mRNA-1"/>
    <property type="gene ID" value="ECPE_0001770001"/>
</dbReference>
<dbReference type="InterPro" id="IPR001878">
    <property type="entry name" value="Znf_CCHC"/>
</dbReference>
<dbReference type="PROSITE" id="PS50158">
    <property type="entry name" value="ZF_CCHC"/>
    <property type="match status" value="1"/>
</dbReference>
<organism evidence="5">
    <name type="scientific">Echinostoma caproni</name>
    <dbReference type="NCBI Taxonomy" id="27848"/>
    <lineage>
        <taxon>Eukaryota</taxon>
        <taxon>Metazoa</taxon>
        <taxon>Spiralia</taxon>
        <taxon>Lophotrochozoa</taxon>
        <taxon>Platyhelminthes</taxon>
        <taxon>Trematoda</taxon>
        <taxon>Digenea</taxon>
        <taxon>Plagiorchiida</taxon>
        <taxon>Echinostomata</taxon>
        <taxon>Echinostomatoidea</taxon>
        <taxon>Echinostomatidae</taxon>
        <taxon>Echinostoma</taxon>
    </lineage>
</organism>
<dbReference type="GO" id="GO:0003676">
    <property type="term" value="F:nucleic acid binding"/>
    <property type="evidence" value="ECO:0007669"/>
    <property type="project" value="InterPro"/>
</dbReference>
<dbReference type="SUPFAM" id="SSF57756">
    <property type="entry name" value="Retrovirus zinc finger-like domains"/>
    <property type="match status" value="1"/>
</dbReference>
<accession>A0A183BEM0</accession>
<dbReference type="Pfam" id="PF00098">
    <property type="entry name" value="zf-CCHC"/>
    <property type="match status" value="1"/>
</dbReference>
<dbReference type="GO" id="GO:0008270">
    <property type="term" value="F:zinc ion binding"/>
    <property type="evidence" value="ECO:0007669"/>
    <property type="project" value="UniProtKB-KW"/>
</dbReference>
<gene>
    <name evidence="3" type="ORF">ECPE_LOCUS17655</name>
</gene>
<dbReference type="SMART" id="SM00343">
    <property type="entry name" value="ZnF_C2HC"/>
    <property type="match status" value="1"/>
</dbReference>
<evidence type="ECO:0000313" key="3">
    <source>
        <dbReference type="EMBL" id="VDP94957.1"/>
    </source>
</evidence>
<reference evidence="5" key="1">
    <citation type="submission" date="2016-06" db="UniProtKB">
        <authorList>
            <consortium name="WormBaseParasite"/>
        </authorList>
    </citation>
    <scope>IDENTIFICATION</scope>
</reference>
<keyword evidence="1" id="KW-0862">Zinc</keyword>
<protein>
    <submittedName>
        <fullName evidence="5">CCHC-type domain-containing protein</fullName>
    </submittedName>
</protein>
<keyword evidence="1" id="KW-0479">Metal-binding</keyword>
<evidence type="ECO:0000313" key="5">
    <source>
        <dbReference type="WBParaSite" id="ECPE_0001770001-mRNA-1"/>
    </source>
</evidence>
<dbReference type="InterPro" id="IPR036875">
    <property type="entry name" value="Znf_CCHC_sf"/>
</dbReference>
<dbReference type="Gene3D" id="4.10.60.10">
    <property type="entry name" value="Zinc finger, CCHC-type"/>
    <property type="match status" value="1"/>
</dbReference>
<dbReference type="EMBL" id="UZAN01070625">
    <property type="protein sequence ID" value="VDP94957.1"/>
    <property type="molecule type" value="Genomic_DNA"/>
</dbReference>
<reference evidence="3 4" key="2">
    <citation type="submission" date="2018-11" db="EMBL/GenBank/DDBJ databases">
        <authorList>
            <consortium name="Pathogen Informatics"/>
        </authorList>
    </citation>
    <scope>NUCLEOTIDE SEQUENCE [LARGE SCALE GENOMIC DNA]</scope>
    <source>
        <strain evidence="3 4">Egypt</strain>
    </source>
</reference>
<evidence type="ECO:0000259" key="2">
    <source>
        <dbReference type="PROSITE" id="PS50158"/>
    </source>
</evidence>
<proteinExistence type="predicted"/>
<dbReference type="AlphaFoldDB" id="A0A183BEM0"/>
<keyword evidence="1" id="KW-0863">Zinc-finger</keyword>
<dbReference type="Proteomes" id="UP000272942">
    <property type="component" value="Unassembled WGS sequence"/>
</dbReference>